<sequence length="61" mass="7344">SPEYDSRTLFTPQYTWKNKVKTLGYGNGLEDCRKELAEEQVFEKETQTFKNIQREKRLLEE</sequence>
<dbReference type="AlphaFoldDB" id="A0A9N9EFK9"/>
<dbReference type="Proteomes" id="UP000789405">
    <property type="component" value="Unassembled WGS sequence"/>
</dbReference>
<dbReference type="EMBL" id="CAJVPY010006973">
    <property type="protein sequence ID" value="CAG8672901.1"/>
    <property type="molecule type" value="Genomic_DNA"/>
</dbReference>
<name>A0A9N9EFK9_9GLOM</name>
<comment type="caution">
    <text evidence="1">The sequence shown here is derived from an EMBL/GenBank/DDBJ whole genome shotgun (WGS) entry which is preliminary data.</text>
</comment>
<protein>
    <submittedName>
        <fullName evidence="1">7343_t:CDS:1</fullName>
    </submittedName>
</protein>
<proteinExistence type="predicted"/>
<evidence type="ECO:0000313" key="2">
    <source>
        <dbReference type="Proteomes" id="UP000789405"/>
    </source>
</evidence>
<organism evidence="1 2">
    <name type="scientific">Dentiscutata erythropus</name>
    <dbReference type="NCBI Taxonomy" id="1348616"/>
    <lineage>
        <taxon>Eukaryota</taxon>
        <taxon>Fungi</taxon>
        <taxon>Fungi incertae sedis</taxon>
        <taxon>Mucoromycota</taxon>
        <taxon>Glomeromycotina</taxon>
        <taxon>Glomeromycetes</taxon>
        <taxon>Diversisporales</taxon>
        <taxon>Gigasporaceae</taxon>
        <taxon>Dentiscutata</taxon>
    </lineage>
</organism>
<feature type="non-terminal residue" evidence="1">
    <location>
        <position position="1"/>
    </location>
</feature>
<accession>A0A9N9EFK9</accession>
<evidence type="ECO:0000313" key="1">
    <source>
        <dbReference type="EMBL" id="CAG8672901.1"/>
    </source>
</evidence>
<gene>
    <name evidence="1" type="ORF">DERYTH_LOCUS11348</name>
</gene>
<reference evidence="1" key="1">
    <citation type="submission" date="2021-06" db="EMBL/GenBank/DDBJ databases">
        <authorList>
            <person name="Kallberg Y."/>
            <person name="Tangrot J."/>
            <person name="Rosling A."/>
        </authorList>
    </citation>
    <scope>NUCLEOTIDE SEQUENCE</scope>
    <source>
        <strain evidence="1">MA453B</strain>
    </source>
</reference>
<keyword evidence="2" id="KW-1185">Reference proteome</keyword>